<dbReference type="AlphaFoldDB" id="A0A1I5WZA5"/>
<dbReference type="RefSeq" id="WP_093009773.1">
    <property type="nucleotide sequence ID" value="NZ_FOXV01000003.1"/>
</dbReference>
<dbReference type="GO" id="GO:0032259">
    <property type="term" value="P:methylation"/>
    <property type="evidence" value="ECO:0007669"/>
    <property type="project" value="UniProtKB-KW"/>
</dbReference>
<dbReference type="PANTHER" id="PTHR36973:SF4">
    <property type="entry name" value="NODULATION PROTEIN"/>
    <property type="match status" value="1"/>
</dbReference>
<dbReference type="NCBIfam" id="TIGR01444">
    <property type="entry name" value="fkbM_fam"/>
    <property type="match status" value="1"/>
</dbReference>
<dbReference type="GO" id="GO:0008171">
    <property type="term" value="F:O-methyltransferase activity"/>
    <property type="evidence" value="ECO:0007669"/>
    <property type="project" value="TreeGrafter"/>
</dbReference>
<dbReference type="InterPro" id="IPR053188">
    <property type="entry name" value="FkbM_Methyltransferase"/>
</dbReference>
<dbReference type="Pfam" id="PF05050">
    <property type="entry name" value="Methyltransf_21"/>
    <property type="match status" value="1"/>
</dbReference>
<proteinExistence type="predicted"/>
<evidence type="ECO:0000313" key="3">
    <source>
        <dbReference type="Proteomes" id="UP000243106"/>
    </source>
</evidence>
<evidence type="ECO:0000313" key="2">
    <source>
        <dbReference type="EMBL" id="SFQ25102.1"/>
    </source>
</evidence>
<keyword evidence="2" id="KW-0808">Transferase</keyword>
<protein>
    <submittedName>
        <fullName evidence="2">Methyltransferase, FkbM family</fullName>
    </submittedName>
</protein>
<dbReference type="PANTHER" id="PTHR36973">
    <property type="entry name" value="SLL1456 PROTEIN-RELATED"/>
    <property type="match status" value="1"/>
</dbReference>
<sequence>MAKDEQGADLDPALIRLRELLEPARLTEIVDVGANPTEAPVYQPLLDAKVARVTGFEPQASVFEALANRESAHERYLPYAVGDGRMGSLNVCQSGGFTSLYRPDALTREYLNKPRWRKFMEIRETVPLETKRLDELSEIVAIDLLKIDIQGGELAVFENGRSKLSEALVVITEVGFLPIYEHQPLVEDQVRELRGQGFLLHSFQTLVGGHINEAASLSSKTRLPNQQLIDGDAVFLRDPRRMDGFSDEALKHYALIASGALRLPDLVARCLKELIRRDVLPESAFAAYCETLGARAT</sequence>
<evidence type="ECO:0000259" key="1">
    <source>
        <dbReference type="Pfam" id="PF05050"/>
    </source>
</evidence>
<accession>A0A1I5WZA5</accession>
<dbReference type="SUPFAM" id="SSF53335">
    <property type="entry name" value="S-adenosyl-L-methionine-dependent methyltransferases"/>
    <property type="match status" value="1"/>
</dbReference>
<keyword evidence="2" id="KW-0489">Methyltransferase</keyword>
<reference evidence="3" key="1">
    <citation type="submission" date="2016-10" db="EMBL/GenBank/DDBJ databases">
        <authorList>
            <person name="Varghese N."/>
            <person name="Submissions S."/>
        </authorList>
    </citation>
    <scope>NUCLEOTIDE SEQUENCE [LARGE SCALE GENOMIC DNA]</scope>
    <source>
        <strain evidence="3">JCM 10271</strain>
    </source>
</reference>
<dbReference type="EMBL" id="FOXV01000003">
    <property type="protein sequence ID" value="SFQ25102.1"/>
    <property type="molecule type" value="Genomic_DNA"/>
</dbReference>
<dbReference type="InterPro" id="IPR029063">
    <property type="entry name" value="SAM-dependent_MTases_sf"/>
</dbReference>
<name>A0A1I5WZA5_9RHOB</name>
<keyword evidence="3" id="KW-1185">Reference proteome</keyword>
<gene>
    <name evidence="2" type="ORF">SAMN05421853_10341</name>
</gene>
<dbReference type="STRING" id="93684.SAMN05421853_10341"/>
<feature type="domain" description="Methyltransferase FkbM" evidence="1">
    <location>
        <begin position="31"/>
        <end position="199"/>
    </location>
</feature>
<dbReference type="InterPro" id="IPR006342">
    <property type="entry name" value="FkbM_mtfrase"/>
</dbReference>
<organism evidence="2 3">
    <name type="scientific">Roseivivax halotolerans</name>
    <dbReference type="NCBI Taxonomy" id="93684"/>
    <lineage>
        <taxon>Bacteria</taxon>
        <taxon>Pseudomonadati</taxon>
        <taxon>Pseudomonadota</taxon>
        <taxon>Alphaproteobacteria</taxon>
        <taxon>Rhodobacterales</taxon>
        <taxon>Roseobacteraceae</taxon>
        <taxon>Roseivivax</taxon>
    </lineage>
</organism>
<dbReference type="Gene3D" id="3.40.50.150">
    <property type="entry name" value="Vaccinia Virus protein VP39"/>
    <property type="match status" value="1"/>
</dbReference>
<dbReference type="Proteomes" id="UP000243106">
    <property type="component" value="Unassembled WGS sequence"/>
</dbReference>